<dbReference type="SUPFAM" id="SSF88659">
    <property type="entry name" value="Sigma3 and sigma4 domains of RNA polymerase sigma factors"/>
    <property type="match status" value="1"/>
</dbReference>
<keyword evidence="2" id="KW-0805">Transcription regulation</keyword>
<evidence type="ECO:0000256" key="3">
    <source>
        <dbReference type="ARBA" id="ARBA00023082"/>
    </source>
</evidence>
<keyword evidence="4" id="KW-0238">DNA-binding</keyword>
<evidence type="ECO:0000313" key="9">
    <source>
        <dbReference type="Proteomes" id="UP000749040"/>
    </source>
</evidence>
<dbReference type="CDD" id="cd06171">
    <property type="entry name" value="Sigma70_r4"/>
    <property type="match status" value="1"/>
</dbReference>
<dbReference type="InterPro" id="IPR039425">
    <property type="entry name" value="RNA_pol_sigma-70-like"/>
</dbReference>
<dbReference type="Proteomes" id="UP000749040">
    <property type="component" value="Unassembled WGS sequence"/>
</dbReference>
<evidence type="ECO:0000256" key="4">
    <source>
        <dbReference type="ARBA" id="ARBA00023125"/>
    </source>
</evidence>
<evidence type="ECO:0000313" key="8">
    <source>
        <dbReference type="EMBL" id="MBM9506663.1"/>
    </source>
</evidence>
<dbReference type="PANTHER" id="PTHR43133">
    <property type="entry name" value="RNA POLYMERASE ECF-TYPE SIGMA FACTO"/>
    <property type="match status" value="1"/>
</dbReference>
<dbReference type="Pfam" id="PF04542">
    <property type="entry name" value="Sigma70_r2"/>
    <property type="match status" value="1"/>
</dbReference>
<protein>
    <submittedName>
        <fullName evidence="8">RNA polymerase sigma factor</fullName>
    </submittedName>
</protein>
<keyword evidence="5" id="KW-0804">Transcription</keyword>
<evidence type="ECO:0000256" key="2">
    <source>
        <dbReference type="ARBA" id="ARBA00023015"/>
    </source>
</evidence>
<reference evidence="8 9" key="1">
    <citation type="submission" date="2021-01" db="EMBL/GenBank/DDBJ databases">
        <title>Streptomyces acididurans sp. nov., isolated from a peat swamp forest soil.</title>
        <authorList>
            <person name="Chantavorakit T."/>
            <person name="Duangmal K."/>
        </authorList>
    </citation>
    <scope>NUCLEOTIDE SEQUENCE [LARGE SCALE GENOMIC DNA]</scope>
    <source>
        <strain evidence="8 9">KK5PA1</strain>
    </source>
</reference>
<dbReference type="InterPro" id="IPR007627">
    <property type="entry name" value="RNA_pol_sigma70_r2"/>
</dbReference>
<evidence type="ECO:0000259" key="6">
    <source>
        <dbReference type="Pfam" id="PF04542"/>
    </source>
</evidence>
<organism evidence="8 9">
    <name type="scientific">Actinacidiphila acididurans</name>
    <dbReference type="NCBI Taxonomy" id="2784346"/>
    <lineage>
        <taxon>Bacteria</taxon>
        <taxon>Bacillati</taxon>
        <taxon>Actinomycetota</taxon>
        <taxon>Actinomycetes</taxon>
        <taxon>Kitasatosporales</taxon>
        <taxon>Streptomycetaceae</taxon>
        <taxon>Actinacidiphila</taxon>
    </lineage>
</organism>
<proteinExistence type="inferred from homology"/>
<evidence type="ECO:0000259" key="7">
    <source>
        <dbReference type="Pfam" id="PF08281"/>
    </source>
</evidence>
<dbReference type="Pfam" id="PF08281">
    <property type="entry name" value="Sigma70_r4_2"/>
    <property type="match status" value="1"/>
</dbReference>
<gene>
    <name evidence="8" type="ORF">ITX44_19300</name>
</gene>
<dbReference type="NCBIfam" id="TIGR02937">
    <property type="entry name" value="sigma70-ECF"/>
    <property type="match status" value="1"/>
</dbReference>
<dbReference type="EMBL" id="JADKYB010000009">
    <property type="protein sequence ID" value="MBM9506663.1"/>
    <property type="molecule type" value="Genomic_DNA"/>
</dbReference>
<sequence length="215" mass="24006">MWGKDGCRLPDTEWSVSDIELVRRIGRDPAALEEVYRAHVEQVTRFVARRVSDPHKVVDLTAEVFLQAVSSAESYRGAQHGVGAWLYGIARNVTSAHWRQEERERGARASISGRRMLEDDDLLRLEERIDAERQARQLYSTLAGLPDGERAVLELIAVDGLSVTQAAAALGISSAAARVRLHRARRTMRASQREPTPQGVRPVEYPEIATTKELA</sequence>
<dbReference type="InterPro" id="IPR013249">
    <property type="entry name" value="RNA_pol_sigma70_r4_t2"/>
</dbReference>
<comment type="caution">
    <text evidence="8">The sequence shown here is derived from an EMBL/GenBank/DDBJ whole genome shotgun (WGS) entry which is preliminary data.</text>
</comment>
<keyword evidence="3" id="KW-0731">Sigma factor</keyword>
<accession>A0ABS2TXI3</accession>
<feature type="domain" description="RNA polymerase sigma-70 region 2" evidence="6">
    <location>
        <begin position="36"/>
        <end position="103"/>
    </location>
</feature>
<dbReference type="InterPro" id="IPR036388">
    <property type="entry name" value="WH-like_DNA-bd_sf"/>
</dbReference>
<comment type="similarity">
    <text evidence="1">Belongs to the sigma-70 factor family. ECF subfamily.</text>
</comment>
<keyword evidence="9" id="KW-1185">Reference proteome</keyword>
<dbReference type="Gene3D" id="1.10.1740.10">
    <property type="match status" value="1"/>
</dbReference>
<dbReference type="Gene3D" id="1.10.10.10">
    <property type="entry name" value="Winged helix-like DNA-binding domain superfamily/Winged helix DNA-binding domain"/>
    <property type="match status" value="1"/>
</dbReference>
<evidence type="ECO:0000256" key="1">
    <source>
        <dbReference type="ARBA" id="ARBA00010641"/>
    </source>
</evidence>
<dbReference type="SUPFAM" id="SSF88946">
    <property type="entry name" value="Sigma2 domain of RNA polymerase sigma factors"/>
    <property type="match status" value="1"/>
</dbReference>
<dbReference type="InterPro" id="IPR013325">
    <property type="entry name" value="RNA_pol_sigma_r2"/>
</dbReference>
<dbReference type="PANTHER" id="PTHR43133:SF8">
    <property type="entry name" value="RNA POLYMERASE SIGMA FACTOR HI_1459-RELATED"/>
    <property type="match status" value="1"/>
</dbReference>
<feature type="domain" description="RNA polymerase sigma factor 70 region 4 type 2" evidence="7">
    <location>
        <begin position="136"/>
        <end position="188"/>
    </location>
</feature>
<name>A0ABS2TXI3_9ACTN</name>
<dbReference type="InterPro" id="IPR014284">
    <property type="entry name" value="RNA_pol_sigma-70_dom"/>
</dbReference>
<dbReference type="InterPro" id="IPR013324">
    <property type="entry name" value="RNA_pol_sigma_r3/r4-like"/>
</dbReference>
<evidence type="ECO:0000256" key="5">
    <source>
        <dbReference type="ARBA" id="ARBA00023163"/>
    </source>
</evidence>